<dbReference type="STRING" id="857967.G0R3N6"/>
<feature type="non-terminal residue" evidence="3">
    <location>
        <position position="95"/>
    </location>
</feature>
<comment type="subunit">
    <text evidence="2">Tetramer of two alpha and two beta subunits.</text>
</comment>
<dbReference type="PANTHER" id="PTHR11740">
    <property type="entry name" value="CASEIN KINASE II SUBUNIT BETA"/>
    <property type="match status" value="1"/>
</dbReference>
<dbReference type="eggNOG" id="KOG3092">
    <property type="taxonomic scope" value="Eukaryota"/>
</dbReference>
<dbReference type="SMART" id="SM01085">
    <property type="entry name" value="CK_II_beta"/>
    <property type="match status" value="1"/>
</dbReference>
<sequence length="95" mass="11483">MDGLMREQDLNQNLRVRITNYESQYSDVQGGWISWFCALEDHQFLCEVDENYIRDSFNLYGIKQKFNHYNDAIEMILSQETPDDDDLEDERFFKK</sequence>
<dbReference type="AlphaFoldDB" id="G0R3N6"/>
<dbReference type="InterPro" id="IPR000704">
    <property type="entry name" value="Casein_kinase_II_reg-sub"/>
</dbReference>
<dbReference type="RefSeq" id="XP_004027265.1">
    <property type="nucleotide sequence ID" value="XM_004027216.1"/>
</dbReference>
<dbReference type="GO" id="GO:0005737">
    <property type="term" value="C:cytoplasm"/>
    <property type="evidence" value="ECO:0007669"/>
    <property type="project" value="TreeGrafter"/>
</dbReference>
<organism evidence="3 4">
    <name type="scientific">Ichthyophthirius multifiliis</name>
    <name type="common">White spot disease agent</name>
    <name type="synonym">Ich</name>
    <dbReference type="NCBI Taxonomy" id="5932"/>
    <lineage>
        <taxon>Eukaryota</taxon>
        <taxon>Sar</taxon>
        <taxon>Alveolata</taxon>
        <taxon>Ciliophora</taxon>
        <taxon>Intramacronucleata</taxon>
        <taxon>Oligohymenophorea</taxon>
        <taxon>Hymenostomatida</taxon>
        <taxon>Ophryoglenina</taxon>
        <taxon>Ichthyophthirius</taxon>
    </lineage>
</organism>
<keyword evidence="4" id="KW-1185">Reference proteome</keyword>
<dbReference type="SUPFAM" id="SSF57798">
    <property type="entry name" value="Casein kinase II beta subunit"/>
    <property type="match status" value="1"/>
</dbReference>
<gene>
    <name evidence="3" type="ORF">IMG5_186710</name>
</gene>
<dbReference type="OrthoDB" id="3971593at2759"/>
<proteinExistence type="inferred from homology"/>
<evidence type="ECO:0000256" key="1">
    <source>
        <dbReference type="ARBA" id="ARBA00006941"/>
    </source>
</evidence>
<dbReference type="InterPro" id="IPR035991">
    <property type="entry name" value="Casein_kinase_II_beta-like"/>
</dbReference>
<accession>G0R3N6</accession>
<dbReference type="PANTHER" id="PTHR11740:SF0">
    <property type="entry name" value="CASEIN KINASE II SUBUNIT BETA"/>
    <property type="match status" value="1"/>
</dbReference>
<evidence type="ECO:0000256" key="2">
    <source>
        <dbReference type="RuleBase" id="RU361268"/>
    </source>
</evidence>
<dbReference type="Pfam" id="PF01214">
    <property type="entry name" value="CK_II_beta"/>
    <property type="match status" value="1"/>
</dbReference>
<name>G0R3N6_ICHMU</name>
<dbReference type="Proteomes" id="UP000008983">
    <property type="component" value="Unassembled WGS sequence"/>
</dbReference>
<dbReference type="PRINTS" id="PR00472">
    <property type="entry name" value="CASNKINASEII"/>
</dbReference>
<reference evidence="3 4" key="1">
    <citation type="submission" date="2011-07" db="EMBL/GenBank/DDBJ databases">
        <authorList>
            <person name="Coyne R."/>
            <person name="Brami D."/>
            <person name="Johnson J."/>
            <person name="Hostetler J."/>
            <person name="Hannick L."/>
            <person name="Clark T."/>
            <person name="Cassidy-Hanley D."/>
            <person name="Inman J."/>
        </authorList>
    </citation>
    <scope>NUCLEOTIDE SEQUENCE [LARGE SCALE GENOMIC DNA]</scope>
    <source>
        <strain evidence="3 4">G5</strain>
    </source>
</reference>
<dbReference type="InterPro" id="IPR016149">
    <property type="entry name" value="Casein_kin_II_reg-sub_N"/>
</dbReference>
<comment type="similarity">
    <text evidence="1 2">Belongs to the casein kinase 2 subunit beta family.</text>
</comment>
<evidence type="ECO:0000313" key="3">
    <source>
        <dbReference type="EMBL" id="EGR27920.1"/>
    </source>
</evidence>
<dbReference type="GO" id="GO:0019887">
    <property type="term" value="F:protein kinase regulator activity"/>
    <property type="evidence" value="ECO:0007669"/>
    <property type="project" value="InterPro"/>
</dbReference>
<evidence type="ECO:0000313" key="4">
    <source>
        <dbReference type="Proteomes" id="UP000008983"/>
    </source>
</evidence>
<dbReference type="Gene3D" id="1.10.1820.10">
    <property type="entry name" value="protein kinase ck2 holoenzyme, chain C, domain 1"/>
    <property type="match status" value="1"/>
</dbReference>
<dbReference type="GeneID" id="14903995"/>
<dbReference type="InParanoid" id="G0R3N6"/>
<protein>
    <recommendedName>
        <fullName evidence="2">Casein kinase II subunit beta</fullName>
        <shortName evidence="2">CK II beta</shortName>
    </recommendedName>
</protein>
<dbReference type="GO" id="GO:0005956">
    <property type="term" value="C:protein kinase CK2 complex"/>
    <property type="evidence" value="ECO:0007669"/>
    <property type="project" value="UniProtKB-UniRule"/>
</dbReference>
<dbReference type="EMBL" id="GL984310">
    <property type="protein sequence ID" value="EGR27920.1"/>
    <property type="molecule type" value="Genomic_DNA"/>
</dbReference>